<gene>
    <name evidence="3" type="ORF">FF38_06959</name>
</gene>
<dbReference type="InterPro" id="IPR008837">
    <property type="entry name" value="Serendipity_A"/>
</dbReference>
<evidence type="ECO:0000256" key="1">
    <source>
        <dbReference type="ARBA" id="ARBA00004496"/>
    </source>
</evidence>
<accession>A0A0L0C692</accession>
<dbReference type="GO" id="GO:0007349">
    <property type="term" value="P:cellularization"/>
    <property type="evidence" value="ECO:0007669"/>
    <property type="project" value="InterPro"/>
</dbReference>
<comment type="subcellular location">
    <subcellularLocation>
        <location evidence="1">Cytoplasm</location>
    </subcellularLocation>
</comment>
<dbReference type="OrthoDB" id="6342160at2759"/>
<name>A0A0L0C692_LUCCU</name>
<organism evidence="3 4">
    <name type="scientific">Lucilia cuprina</name>
    <name type="common">Green bottle fly</name>
    <name type="synonym">Australian sheep blowfly</name>
    <dbReference type="NCBI Taxonomy" id="7375"/>
    <lineage>
        <taxon>Eukaryota</taxon>
        <taxon>Metazoa</taxon>
        <taxon>Ecdysozoa</taxon>
        <taxon>Arthropoda</taxon>
        <taxon>Hexapoda</taxon>
        <taxon>Insecta</taxon>
        <taxon>Pterygota</taxon>
        <taxon>Neoptera</taxon>
        <taxon>Endopterygota</taxon>
        <taxon>Diptera</taxon>
        <taxon>Brachycera</taxon>
        <taxon>Muscomorpha</taxon>
        <taxon>Oestroidea</taxon>
        <taxon>Calliphoridae</taxon>
        <taxon>Luciliinae</taxon>
        <taxon>Lucilia</taxon>
    </lineage>
</organism>
<keyword evidence="4" id="KW-1185">Reference proteome</keyword>
<dbReference type="GO" id="GO:0016342">
    <property type="term" value="C:catenin complex"/>
    <property type="evidence" value="ECO:0007669"/>
    <property type="project" value="TreeGrafter"/>
</dbReference>
<keyword evidence="2" id="KW-0963">Cytoplasm</keyword>
<protein>
    <submittedName>
        <fullName evidence="3">Serendipity locus protein alpha</fullName>
    </submittedName>
</protein>
<reference evidence="3 4" key="1">
    <citation type="journal article" date="2015" name="Nat. Commun.">
        <title>Lucilia cuprina genome unlocks parasitic fly biology to underpin future interventions.</title>
        <authorList>
            <person name="Anstead C.A."/>
            <person name="Korhonen P.K."/>
            <person name="Young N.D."/>
            <person name="Hall R.S."/>
            <person name="Jex A.R."/>
            <person name="Murali S.C."/>
            <person name="Hughes D.S."/>
            <person name="Lee S.F."/>
            <person name="Perry T."/>
            <person name="Stroehlein A.J."/>
            <person name="Ansell B.R."/>
            <person name="Breugelmans B."/>
            <person name="Hofmann A."/>
            <person name="Qu J."/>
            <person name="Dugan S."/>
            <person name="Lee S.L."/>
            <person name="Chao H."/>
            <person name="Dinh H."/>
            <person name="Han Y."/>
            <person name="Doddapaneni H.V."/>
            <person name="Worley K.C."/>
            <person name="Muzny D.M."/>
            <person name="Ioannidis P."/>
            <person name="Waterhouse R.M."/>
            <person name="Zdobnov E.M."/>
            <person name="James P.J."/>
            <person name="Bagnall N.H."/>
            <person name="Kotze A.C."/>
            <person name="Gibbs R.A."/>
            <person name="Richards S."/>
            <person name="Batterham P."/>
            <person name="Gasser R.B."/>
        </authorList>
    </citation>
    <scope>NUCLEOTIDE SEQUENCE [LARGE SCALE GENOMIC DNA]</scope>
    <source>
        <strain evidence="3 4">LS</strain>
        <tissue evidence="3">Full body</tissue>
    </source>
</reference>
<evidence type="ECO:0000313" key="4">
    <source>
        <dbReference type="Proteomes" id="UP000037069"/>
    </source>
</evidence>
<evidence type="ECO:0000256" key="2">
    <source>
        <dbReference type="ARBA" id="ARBA00022490"/>
    </source>
</evidence>
<dbReference type="GO" id="GO:0051015">
    <property type="term" value="F:actin filament binding"/>
    <property type="evidence" value="ECO:0007669"/>
    <property type="project" value="TreeGrafter"/>
</dbReference>
<dbReference type="GO" id="GO:0098609">
    <property type="term" value="P:cell-cell adhesion"/>
    <property type="evidence" value="ECO:0007669"/>
    <property type="project" value="TreeGrafter"/>
</dbReference>
<proteinExistence type="predicted"/>
<dbReference type="EMBL" id="JRES01000848">
    <property type="protein sequence ID" value="KNC27772.1"/>
    <property type="molecule type" value="Genomic_DNA"/>
</dbReference>
<sequence>MENCSEQLKRQLIKCRNLLNKGYTNVQNSRLNWLNTFCLEFLKFSQNLHTFFSRVQEQKKYKNHEQIEIVYLCLTQIMTCIKHLENTLKAEERQGAAISASRQHFLDRINWCLERLRCCLKFLSNHEEPKKLTIPEERSFVELMDMVLDLLAPYSSYKDESQTADTHKCLNLAENQSEAMFASQQIRSIVDFILSHTLAFANVALQQDKKALSALCQKVLRECMAFQEECKAALLSGAQHNDSNRKLKAISLENALYQLEDYINEALLRLVYTCFLDFNNFSIDKLRTMIRERDADDPLLDELIADFDVNVDRTTQIGIFAIAFAPNVKIKTIVRSCLASFESLDSCIIPSLQSTKGTSDIFAQLLEQHFNEEVANFKKAIQEIIDSQAFASCYYELLTQVINQNDKEYNRDSLENIINMAEFLYEHFQLPVNNKELQKEADRLELFKKFHLMLLECQAVLKCTTEKVEPARILKRFKILRSILRKFIDELGDKGVNGVANKSQMFIMSEDLSDSQKMFASIGISPSIRSILYNNNTPMDNRRQQRLLNDSLKANYSKLNTTTEQAPTLTKSTGQPIAKVMVSSAPTQRASLRRKESLRTALFKRQKTCETEQIYTVYKNNSDSLQISEILDQLTGLSSNLSKHTLNNSIISN</sequence>
<dbReference type="GO" id="GO:0005737">
    <property type="term" value="C:cytoplasm"/>
    <property type="evidence" value="ECO:0007669"/>
    <property type="project" value="UniProtKB-SubCell"/>
</dbReference>
<dbReference type="PANTHER" id="PTHR18914">
    <property type="entry name" value="ALPHA CATENIN"/>
    <property type="match status" value="1"/>
</dbReference>
<dbReference type="AlphaFoldDB" id="A0A0L0C692"/>
<dbReference type="GO" id="GO:0016477">
    <property type="term" value="P:cell migration"/>
    <property type="evidence" value="ECO:0007669"/>
    <property type="project" value="TreeGrafter"/>
</dbReference>
<comment type="caution">
    <text evidence="3">The sequence shown here is derived from an EMBL/GenBank/DDBJ whole genome shotgun (WGS) entry which is preliminary data.</text>
</comment>
<dbReference type="GO" id="GO:0005912">
    <property type="term" value="C:adherens junction"/>
    <property type="evidence" value="ECO:0007669"/>
    <property type="project" value="TreeGrafter"/>
</dbReference>
<dbReference type="Pfam" id="PF05482">
    <property type="entry name" value="Serendipity_A"/>
    <property type="match status" value="1"/>
</dbReference>
<dbReference type="Gene3D" id="1.20.120.810">
    <property type="entry name" value="Vinculin, Vh2 four-helix bundle"/>
    <property type="match status" value="1"/>
</dbReference>
<dbReference type="GO" id="GO:0008013">
    <property type="term" value="F:beta-catenin binding"/>
    <property type="evidence" value="ECO:0007669"/>
    <property type="project" value="TreeGrafter"/>
</dbReference>
<evidence type="ECO:0000313" key="3">
    <source>
        <dbReference type="EMBL" id="KNC27772.1"/>
    </source>
</evidence>
<dbReference type="PANTHER" id="PTHR18914:SF33">
    <property type="entry name" value="RE47911P-RELATED"/>
    <property type="match status" value="1"/>
</dbReference>
<dbReference type="Proteomes" id="UP000037069">
    <property type="component" value="Unassembled WGS sequence"/>
</dbReference>
<dbReference type="OMA" id="FTCFLDF"/>